<dbReference type="Proteomes" id="UP000318141">
    <property type="component" value="Unassembled WGS sequence"/>
</dbReference>
<evidence type="ECO:0000259" key="2">
    <source>
        <dbReference type="Pfam" id="PF12172"/>
    </source>
</evidence>
<evidence type="ECO:0000313" key="4">
    <source>
        <dbReference type="Proteomes" id="UP000318141"/>
    </source>
</evidence>
<comment type="caution">
    <text evidence="3">The sequence shown here is derived from an EMBL/GenBank/DDBJ whole genome shotgun (WGS) entry which is preliminary data.</text>
</comment>
<dbReference type="AlphaFoldDB" id="A0A562BUK0"/>
<feature type="domain" description="ChsH2 rubredoxin-like zinc ribbon" evidence="2">
    <location>
        <begin position="32"/>
        <end position="61"/>
    </location>
</feature>
<dbReference type="Pfam" id="PF01796">
    <property type="entry name" value="OB_ChsH2_C"/>
    <property type="match status" value="1"/>
</dbReference>
<dbReference type="InterPro" id="IPR012340">
    <property type="entry name" value="NA-bd_OB-fold"/>
</dbReference>
<dbReference type="InterPro" id="IPR022002">
    <property type="entry name" value="ChsH2_Znr"/>
</dbReference>
<dbReference type="SUPFAM" id="SSF50249">
    <property type="entry name" value="Nucleic acid-binding proteins"/>
    <property type="match status" value="1"/>
</dbReference>
<feature type="domain" description="ChsH2 C-terminal OB-fold" evidence="1">
    <location>
        <begin position="69"/>
        <end position="129"/>
    </location>
</feature>
<organism evidence="3 4">
    <name type="scientific">Cupriavidus gilardii J11</name>
    <dbReference type="NCBI Taxonomy" id="936133"/>
    <lineage>
        <taxon>Bacteria</taxon>
        <taxon>Pseudomonadati</taxon>
        <taxon>Pseudomonadota</taxon>
        <taxon>Betaproteobacteria</taxon>
        <taxon>Burkholderiales</taxon>
        <taxon>Burkholderiaceae</taxon>
        <taxon>Cupriavidus</taxon>
    </lineage>
</organism>
<dbReference type="Pfam" id="PF12172">
    <property type="entry name" value="zf-ChsH2"/>
    <property type="match status" value="1"/>
</dbReference>
<dbReference type="OrthoDB" id="8852883at2"/>
<dbReference type="InterPro" id="IPR002878">
    <property type="entry name" value="ChsH2_C"/>
</dbReference>
<sequence length="152" mass="16204">MNAQPLQTQRNPLFPDLQPRHPTLYRLAADGRTLEFFFARCTACDGLTFPANAPGCMHCGDSLRDAARVACPGIGTLLEYVTVHVPLAPGMPAPMIAGDIRLAEGMVEEAVIGVADETMLRPGMAMLAVADVDEQGRTFSCAFVPASGEDAR</sequence>
<gene>
    <name evidence="3" type="ORF">L602_001000000610</name>
</gene>
<keyword evidence="4" id="KW-1185">Reference proteome</keyword>
<evidence type="ECO:0000313" key="3">
    <source>
        <dbReference type="EMBL" id="TWG88862.1"/>
    </source>
</evidence>
<name>A0A562BUK0_9BURK</name>
<reference evidence="3 4" key="1">
    <citation type="submission" date="2019-07" db="EMBL/GenBank/DDBJ databases">
        <title>Genome sequencing of lignin-degrading bacterial isolates.</title>
        <authorList>
            <person name="Gladden J."/>
        </authorList>
    </citation>
    <scope>NUCLEOTIDE SEQUENCE [LARGE SCALE GENOMIC DNA]</scope>
    <source>
        <strain evidence="3 4">J11</strain>
    </source>
</reference>
<proteinExistence type="predicted"/>
<accession>A0A562BUK0</accession>
<dbReference type="EMBL" id="VLJN01000002">
    <property type="protein sequence ID" value="TWG88862.1"/>
    <property type="molecule type" value="Genomic_DNA"/>
</dbReference>
<evidence type="ECO:0000259" key="1">
    <source>
        <dbReference type="Pfam" id="PF01796"/>
    </source>
</evidence>
<protein>
    <submittedName>
        <fullName evidence="3">Putative OB-fold protein</fullName>
    </submittedName>
</protein>